<dbReference type="SUPFAM" id="SSF141868">
    <property type="entry name" value="EAL domain-like"/>
    <property type="match status" value="1"/>
</dbReference>
<dbReference type="AlphaFoldDB" id="A0A437MFF5"/>
<dbReference type="InterPro" id="IPR005330">
    <property type="entry name" value="MHYT_dom"/>
</dbReference>
<keyword evidence="1" id="KW-0812">Transmembrane</keyword>
<feature type="region of interest" description="Disordered" evidence="3">
    <location>
        <begin position="265"/>
        <end position="288"/>
    </location>
</feature>
<dbReference type="PANTHER" id="PTHR44757:SF2">
    <property type="entry name" value="BIOFILM ARCHITECTURE MAINTENANCE PROTEIN MBAA"/>
    <property type="match status" value="1"/>
</dbReference>
<keyword evidence="1" id="KW-0472">Membrane</keyword>
<evidence type="ECO:0000259" key="6">
    <source>
        <dbReference type="PROSITE" id="PS50924"/>
    </source>
</evidence>
<feature type="domain" description="EAL" evidence="4">
    <location>
        <begin position="459"/>
        <end position="703"/>
    </location>
</feature>
<dbReference type="NCBIfam" id="TIGR00254">
    <property type="entry name" value="GGDEF"/>
    <property type="match status" value="1"/>
</dbReference>
<evidence type="ECO:0000256" key="1">
    <source>
        <dbReference type="PROSITE-ProRule" id="PRU00244"/>
    </source>
</evidence>
<feature type="transmembrane region" description="Helical" evidence="1">
    <location>
        <begin position="47"/>
        <end position="71"/>
    </location>
</feature>
<feature type="domain" description="MHYT" evidence="6">
    <location>
        <begin position="11"/>
        <end position="194"/>
    </location>
</feature>
<protein>
    <submittedName>
        <fullName evidence="7">EAL domain-containing protein</fullName>
    </submittedName>
</protein>
<dbReference type="GO" id="GO:0016020">
    <property type="term" value="C:membrane"/>
    <property type="evidence" value="ECO:0007669"/>
    <property type="project" value="UniProtKB-UniRule"/>
</dbReference>
<dbReference type="InterPro" id="IPR001633">
    <property type="entry name" value="EAL_dom"/>
</dbReference>
<feature type="transmembrane region" description="Helical" evidence="1">
    <location>
        <begin position="115"/>
        <end position="139"/>
    </location>
</feature>
<sequence>MRILTCLTQEHDLRVVALAALICALGAYVTVRLFQQMREAEGKARDAWRLLGAMAAGPTIWCTHFVAMLAYRPELDVAYEPRLTGVSFMIAVVGAGASMALAMRRDLAWAPAVGGALFGLAVVAMHYIGMMAFAVQGIILWAQAYVVASVVMALLFGAAAFHAAATRQMGWAVALVILTIVSLHFTGMAAMEVLPLAAAVPAPAGEGHLTLAMAITGLALLLFGVGGANRLLEEEARQRVARGLPAGGFGLGGLPMPVPAAGPAVPPLRVLEERPPAPPPAPPPQPLEVQRDTLTGLPRHAAFFERLDELASQLRPGSQIAVLAIEADRLKEVNGLHGHAAGDTMLAALARGMAQSLREGEFLARFGGGEFAAVAVVPDREEAREFAERLRRQLQARVQLGDTEIVCDGSIGVALMPQDAEGPTALVTCADLAMHLAKANPARRIRFYEEATEDAVRERRRMTQELRDALARGQFRLVWQSQVSTQSGRIVGREALLRWEHPVRGPIPPADFIALAEESGLMPRLGEWVLIEACRQAAQWPGREHVSVNLSVMQLVPDLHRAVADALAEAGLPPDRLELEITEASVSRDPERTARLLEKLRAIGVSIAMDDYGRGSMSLTALRELPLDCLKLDHTLMQGLEDGPQALATIRALIALGKSLGLKVVAEGVETREQLELLRREGCDEAQGFLFGPPAEISRAAAG</sequence>
<feature type="transmembrane region" description="Helical" evidence="1">
    <location>
        <begin position="83"/>
        <end position="103"/>
    </location>
</feature>
<dbReference type="Pfam" id="PF03707">
    <property type="entry name" value="MHYT"/>
    <property type="match status" value="2"/>
</dbReference>
<dbReference type="CDD" id="cd01949">
    <property type="entry name" value="GGDEF"/>
    <property type="match status" value="1"/>
</dbReference>
<dbReference type="CDD" id="cd01948">
    <property type="entry name" value="EAL"/>
    <property type="match status" value="1"/>
</dbReference>
<keyword evidence="8" id="KW-1185">Reference proteome</keyword>
<accession>A0A437MFF5</accession>
<dbReference type="PROSITE" id="PS50887">
    <property type="entry name" value="GGDEF"/>
    <property type="match status" value="1"/>
</dbReference>
<dbReference type="InterPro" id="IPR000160">
    <property type="entry name" value="GGDEF_dom"/>
</dbReference>
<dbReference type="OrthoDB" id="9793210at2"/>
<dbReference type="PROSITE" id="PS50883">
    <property type="entry name" value="EAL"/>
    <property type="match status" value="1"/>
</dbReference>
<dbReference type="PROSITE" id="PS50924">
    <property type="entry name" value="MHYT"/>
    <property type="match status" value="1"/>
</dbReference>
<dbReference type="SMART" id="SM00052">
    <property type="entry name" value="EAL"/>
    <property type="match status" value="1"/>
</dbReference>
<feature type="transmembrane region" description="Helical" evidence="1">
    <location>
        <begin position="15"/>
        <end position="35"/>
    </location>
</feature>
<dbReference type="InterPro" id="IPR035919">
    <property type="entry name" value="EAL_sf"/>
</dbReference>
<organism evidence="7 8">
    <name type="scientific">Rhodovarius crocodyli</name>
    <dbReference type="NCBI Taxonomy" id="1979269"/>
    <lineage>
        <taxon>Bacteria</taxon>
        <taxon>Pseudomonadati</taxon>
        <taxon>Pseudomonadota</taxon>
        <taxon>Alphaproteobacteria</taxon>
        <taxon>Acetobacterales</taxon>
        <taxon>Roseomonadaceae</taxon>
        <taxon>Rhodovarius</taxon>
    </lineage>
</organism>
<name>A0A437MFF5_9PROT</name>
<proteinExistence type="predicted"/>
<evidence type="ECO:0000256" key="3">
    <source>
        <dbReference type="SAM" id="MobiDB-lite"/>
    </source>
</evidence>
<evidence type="ECO:0000256" key="2">
    <source>
        <dbReference type="SAM" id="Coils"/>
    </source>
</evidence>
<dbReference type="PANTHER" id="PTHR44757">
    <property type="entry name" value="DIGUANYLATE CYCLASE DGCP"/>
    <property type="match status" value="1"/>
</dbReference>
<comment type="caution">
    <text evidence="7">The sequence shown here is derived from an EMBL/GenBank/DDBJ whole genome shotgun (WGS) entry which is preliminary data.</text>
</comment>
<evidence type="ECO:0000259" key="4">
    <source>
        <dbReference type="PROSITE" id="PS50883"/>
    </source>
</evidence>
<dbReference type="Gene3D" id="3.30.70.270">
    <property type="match status" value="1"/>
</dbReference>
<dbReference type="Pfam" id="PF00990">
    <property type="entry name" value="GGDEF"/>
    <property type="match status" value="1"/>
</dbReference>
<dbReference type="SMART" id="SM00267">
    <property type="entry name" value="GGDEF"/>
    <property type="match status" value="1"/>
</dbReference>
<keyword evidence="1" id="KW-1133">Transmembrane helix</keyword>
<dbReference type="InterPro" id="IPR043128">
    <property type="entry name" value="Rev_trsase/Diguanyl_cyclase"/>
</dbReference>
<feature type="transmembrane region" description="Helical" evidence="1">
    <location>
        <begin position="171"/>
        <end position="191"/>
    </location>
</feature>
<dbReference type="Gene3D" id="3.20.20.450">
    <property type="entry name" value="EAL domain"/>
    <property type="match status" value="1"/>
</dbReference>
<dbReference type="Proteomes" id="UP000282957">
    <property type="component" value="Unassembled WGS sequence"/>
</dbReference>
<dbReference type="InterPro" id="IPR052155">
    <property type="entry name" value="Biofilm_reg_signaling"/>
</dbReference>
<feature type="coiled-coil region" evidence="2">
    <location>
        <begin position="445"/>
        <end position="472"/>
    </location>
</feature>
<gene>
    <name evidence="7" type="ORF">EOD42_14780</name>
</gene>
<keyword evidence="2" id="KW-0175">Coiled coil</keyword>
<dbReference type="Pfam" id="PF00563">
    <property type="entry name" value="EAL"/>
    <property type="match status" value="1"/>
</dbReference>
<evidence type="ECO:0000313" key="7">
    <source>
        <dbReference type="EMBL" id="RVT96367.1"/>
    </source>
</evidence>
<dbReference type="RefSeq" id="WP_127788300.1">
    <property type="nucleotide sequence ID" value="NZ_SACL01000004.1"/>
</dbReference>
<evidence type="ECO:0000313" key="8">
    <source>
        <dbReference type="Proteomes" id="UP000282957"/>
    </source>
</evidence>
<dbReference type="SUPFAM" id="SSF55073">
    <property type="entry name" value="Nucleotide cyclase"/>
    <property type="match status" value="1"/>
</dbReference>
<dbReference type="EMBL" id="SACL01000004">
    <property type="protein sequence ID" value="RVT96367.1"/>
    <property type="molecule type" value="Genomic_DNA"/>
</dbReference>
<reference evidence="7 8" key="1">
    <citation type="submission" date="2019-01" db="EMBL/GenBank/DDBJ databases">
        <authorList>
            <person name="Chen W.-M."/>
        </authorList>
    </citation>
    <scope>NUCLEOTIDE SEQUENCE [LARGE SCALE GENOMIC DNA]</scope>
    <source>
        <strain evidence="7 8">CCP-6</strain>
    </source>
</reference>
<feature type="domain" description="GGDEF" evidence="5">
    <location>
        <begin position="318"/>
        <end position="450"/>
    </location>
</feature>
<feature type="compositionally biased region" description="Pro residues" evidence="3">
    <location>
        <begin position="276"/>
        <end position="286"/>
    </location>
</feature>
<dbReference type="InterPro" id="IPR029787">
    <property type="entry name" value="Nucleotide_cyclase"/>
</dbReference>
<feature type="transmembrane region" description="Helical" evidence="1">
    <location>
        <begin position="145"/>
        <end position="164"/>
    </location>
</feature>
<feature type="transmembrane region" description="Helical" evidence="1">
    <location>
        <begin position="211"/>
        <end position="232"/>
    </location>
</feature>
<evidence type="ECO:0000259" key="5">
    <source>
        <dbReference type="PROSITE" id="PS50887"/>
    </source>
</evidence>